<dbReference type="EMBL" id="CP013661">
    <property type="protein sequence ID" value="ALS78626.1"/>
    <property type="molecule type" value="Genomic_DNA"/>
</dbReference>
<evidence type="ECO:0000313" key="3">
    <source>
        <dbReference type="Proteomes" id="UP000065533"/>
    </source>
</evidence>
<accession>A0ABM5WWA1</accession>
<keyword evidence="3" id="KW-1185">Reference proteome</keyword>
<dbReference type="InterPro" id="IPR002560">
    <property type="entry name" value="Transposase_DDE"/>
</dbReference>
<organism evidence="2 3">
    <name type="scientific">Planococcus kocurii</name>
    <dbReference type="NCBI Taxonomy" id="1374"/>
    <lineage>
        <taxon>Bacteria</taxon>
        <taxon>Bacillati</taxon>
        <taxon>Bacillota</taxon>
        <taxon>Bacilli</taxon>
        <taxon>Bacillales</taxon>
        <taxon>Caryophanaceae</taxon>
        <taxon>Planococcus</taxon>
    </lineage>
</organism>
<feature type="domain" description="Transposase IS204/IS1001/IS1096/IS1165 DDE" evidence="1">
    <location>
        <begin position="26"/>
        <end position="122"/>
    </location>
</feature>
<protein>
    <recommendedName>
        <fullName evidence="1">Transposase IS204/IS1001/IS1096/IS1165 DDE domain-containing protein</fullName>
    </recommendedName>
</protein>
<feature type="domain" description="Transposase IS204/IS1001/IS1096/IS1165 DDE" evidence="1">
    <location>
        <begin position="326"/>
        <end position="444"/>
    </location>
</feature>
<dbReference type="Proteomes" id="UP000065533">
    <property type="component" value="Chromosome"/>
</dbReference>
<sequence length="456" mass="52487">MSKRVPSVIIKKKSIIPINKEAIKAICIDDFALKKRQNYGTLMIDLKNGRVIDLIESRERKDVAIWLSLFPNIQFVSRDGSPAYAAAIRQAHPDAHHISDRFHLIKRLIDALTLCMQNTVAGRIIIPLTKGQHAMNELLVHTPSRRTKILLVKSLASEGRTLQDIRSQTKFSLQTIRKYMNMREEDIPEDAADQRGREHQEAIRKVMEKAEEVRSMHKKGYSTRKIVDKTGYTHKTITNYLASDFNPINGQYGVRRPGKLSPFRNEVLTLRTKGTTYKEIHAFIRQKGYTGSEAAIRQFIAKEKRLGRDFKKEASTDATEVIERKWLIKLLYKPLNKVKDISFEQVENSIQQYPLIGTLLDLIWDFKKILKSGKKEILHTWIAETESLELAELKSFLNGMKKDIKAVENACTLPYSNGLAEGSVNKLKTIKRIMYDRNSFALLRNKLLLLEVRKFN</sequence>
<dbReference type="RefSeq" id="WP_058385285.1">
    <property type="nucleotide sequence ID" value="NZ_CP013661.2"/>
</dbReference>
<gene>
    <name evidence="2" type="ORF">AUO94_08105</name>
</gene>
<dbReference type="PANTHER" id="PTHR33498:SF1">
    <property type="entry name" value="TRANSPOSASE FOR INSERTION SEQUENCE ELEMENT IS1557"/>
    <property type="match status" value="1"/>
</dbReference>
<name>A0ABM5WWA1_9BACL</name>
<reference evidence="2" key="1">
    <citation type="submission" date="2016-01" db="EMBL/GenBank/DDBJ databases">
        <title>Complete genome of Planococcus kocurri type strain.</title>
        <authorList>
            <person name="See-Too W.S."/>
        </authorList>
    </citation>
    <scope>NUCLEOTIDE SEQUENCE [LARGE SCALE GENOMIC DNA]</scope>
    <source>
        <strain evidence="2">ATCC 43650</strain>
    </source>
</reference>
<evidence type="ECO:0000313" key="2">
    <source>
        <dbReference type="EMBL" id="ALS78626.1"/>
    </source>
</evidence>
<dbReference type="NCBIfam" id="NF033550">
    <property type="entry name" value="transpos_ISL3"/>
    <property type="match status" value="1"/>
</dbReference>
<evidence type="ECO:0000259" key="1">
    <source>
        <dbReference type="Pfam" id="PF01610"/>
    </source>
</evidence>
<dbReference type="PANTHER" id="PTHR33498">
    <property type="entry name" value="TRANSPOSASE FOR INSERTION SEQUENCE ELEMENT IS1557"/>
    <property type="match status" value="1"/>
</dbReference>
<proteinExistence type="predicted"/>
<dbReference type="InterPro" id="IPR047951">
    <property type="entry name" value="Transpos_ISL3"/>
</dbReference>
<dbReference type="Pfam" id="PF01610">
    <property type="entry name" value="DDE_Tnp_ISL3"/>
    <property type="match status" value="2"/>
</dbReference>